<dbReference type="AlphaFoldDB" id="A0A0N0P7N9"/>
<feature type="compositionally biased region" description="Polar residues" evidence="1">
    <location>
        <begin position="43"/>
        <end position="54"/>
    </location>
</feature>
<reference evidence="2 3" key="1">
    <citation type="journal article" date="2015" name="PLoS Pathog.">
        <title>Leptomonas seymouri: Adaptations to the Dixenous Life Cycle Analyzed by Genome Sequencing, Transcriptome Profiling and Co-infection with Leishmania donovani.</title>
        <authorList>
            <person name="Kraeva N."/>
            <person name="Butenko A."/>
            <person name="Hlavacova J."/>
            <person name="Kostygov A."/>
            <person name="Myskova J."/>
            <person name="Grybchuk D."/>
            <person name="Lestinova T."/>
            <person name="Votypka J."/>
            <person name="Volf P."/>
            <person name="Opperdoes F."/>
            <person name="Flegontov P."/>
            <person name="Lukes J."/>
            <person name="Yurchenko V."/>
        </authorList>
    </citation>
    <scope>NUCLEOTIDE SEQUENCE [LARGE SCALE GENOMIC DNA]</scope>
    <source>
        <strain evidence="2 3">ATCC 30220</strain>
    </source>
</reference>
<feature type="compositionally biased region" description="Basic and acidic residues" evidence="1">
    <location>
        <begin position="32"/>
        <end position="42"/>
    </location>
</feature>
<comment type="caution">
    <text evidence="2">The sequence shown here is derived from an EMBL/GenBank/DDBJ whole genome shotgun (WGS) entry which is preliminary data.</text>
</comment>
<evidence type="ECO:0000313" key="3">
    <source>
        <dbReference type="Proteomes" id="UP000038009"/>
    </source>
</evidence>
<proteinExistence type="predicted"/>
<sequence>MFFCARLSKVKLARARKPATLTELHKAELRARRKKEAAEQSQRHIITSTDSVSSDGEEYATGCYVYKQIDQSLRVSVTVHSTRPPQRSKSLEACRPPPLVIDTAACEKPEIIV</sequence>
<dbReference type="VEuPathDB" id="TriTrypDB:Lsey_0034_0240"/>
<dbReference type="Proteomes" id="UP000038009">
    <property type="component" value="Unassembled WGS sequence"/>
</dbReference>
<accession>A0A0N0P7N9</accession>
<feature type="region of interest" description="Disordered" evidence="1">
    <location>
        <begin position="32"/>
        <end position="56"/>
    </location>
</feature>
<protein>
    <submittedName>
        <fullName evidence="2">Uncharacterized protein</fullName>
    </submittedName>
</protein>
<keyword evidence="3" id="KW-1185">Reference proteome</keyword>
<organism evidence="2 3">
    <name type="scientific">Leptomonas seymouri</name>
    <dbReference type="NCBI Taxonomy" id="5684"/>
    <lineage>
        <taxon>Eukaryota</taxon>
        <taxon>Discoba</taxon>
        <taxon>Euglenozoa</taxon>
        <taxon>Kinetoplastea</taxon>
        <taxon>Metakinetoplastina</taxon>
        <taxon>Trypanosomatida</taxon>
        <taxon>Trypanosomatidae</taxon>
        <taxon>Leishmaniinae</taxon>
        <taxon>Leptomonas</taxon>
    </lineage>
</organism>
<evidence type="ECO:0000256" key="1">
    <source>
        <dbReference type="SAM" id="MobiDB-lite"/>
    </source>
</evidence>
<name>A0A0N0P7N9_LEPSE</name>
<evidence type="ECO:0000313" key="2">
    <source>
        <dbReference type="EMBL" id="KPI89009.1"/>
    </source>
</evidence>
<gene>
    <name evidence="2" type="ORF">ABL78_1893</name>
</gene>
<dbReference type="OMA" id="RDPSHSC"/>
<dbReference type="EMBL" id="LJSK01000034">
    <property type="protein sequence ID" value="KPI89009.1"/>
    <property type="molecule type" value="Genomic_DNA"/>
</dbReference>
<dbReference type="OrthoDB" id="10438360at2759"/>